<dbReference type="Pfam" id="PF00106">
    <property type="entry name" value="adh_short"/>
    <property type="match status" value="1"/>
</dbReference>
<organism evidence="3 4">
    <name type="scientific">Ophiostoma piceae (strain UAMH 11346)</name>
    <name type="common">Sap stain fungus</name>
    <dbReference type="NCBI Taxonomy" id="1262450"/>
    <lineage>
        <taxon>Eukaryota</taxon>
        <taxon>Fungi</taxon>
        <taxon>Dikarya</taxon>
        <taxon>Ascomycota</taxon>
        <taxon>Pezizomycotina</taxon>
        <taxon>Sordariomycetes</taxon>
        <taxon>Sordariomycetidae</taxon>
        <taxon>Ophiostomatales</taxon>
        <taxon>Ophiostomataceae</taxon>
        <taxon>Ophiostoma</taxon>
    </lineage>
</organism>
<dbReference type="PANTHER" id="PTHR44229:SF4">
    <property type="entry name" value="15-HYDROXYPROSTAGLANDIN DEHYDROGENASE [NAD(+)]"/>
    <property type="match status" value="1"/>
</dbReference>
<dbReference type="EMBL" id="KE148168">
    <property type="protein sequence ID" value="EPE03355.1"/>
    <property type="molecule type" value="Genomic_DNA"/>
</dbReference>
<reference evidence="3 4" key="1">
    <citation type="journal article" date="2013" name="BMC Genomics">
        <title>The genome and transcriptome of the pine saprophyte Ophiostoma piceae, and a comparison with the bark beetle-associated pine pathogen Grosmannia clavigera.</title>
        <authorList>
            <person name="Haridas S."/>
            <person name="Wang Y."/>
            <person name="Lim L."/>
            <person name="Massoumi Alamouti S."/>
            <person name="Jackman S."/>
            <person name="Docking R."/>
            <person name="Robertson G."/>
            <person name="Birol I."/>
            <person name="Bohlmann J."/>
            <person name="Breuil C."/>
        </authorList>
    </citation>
    <scope>NUCLEOTIDE SEQUENCE [LARGE SCALE GENOMIC DNA]</scope>
    <source>
        <strain evidence="3 4">UAMH 11346</strain>
    </source>
</reference>
<dbReference type="GO" id="GO:0005737">
    <property type="term" value="C:cytoplasm"/>
    <property type="evidence" value="ECO:0007669"/>
    <property type="project" value="TreeGrafter"/>
</dbReference>
<name>S3CRS1_OPHP1</name>
<evidence type="ECO:0000313" key="4">
    <source>
        <dbReference type="Proteomes" id="UP000016923"/>
    </source>
</evidence>
<dbReference type="HOGENOM" id="CLU_1107414_0_0_1"/>
<keyword evidence="4" id="KW-1185">Reference proteome</keyword>
<dbReference type="InterPro" id="IPR036291">
    <property type="entry name" value="NAD(P)-bd_dom_sf"/>
</dbReference>
<dbReference type="STRING" id="1262450.S3CRS1"/>
<evidence type="ECO:0000256" key="2">
    <source>
        <dbReference type="ARBA" id="ARBA00023002"/>
    </source>
</evidence>
<dbReference type="Proteomes" id="UP000016923">
    <property type="component" value="Unassembled WGS sequence"/>
</dbReference>
<proteinExistence type="inferred from homology"/>
<dbReference type="PRINTS" id="PR00081">
    <property type="entry name" value="GDHRDH"/>
</dbReference>
<keyword evidence="2" id="KW-0560">Oxidoreductase</keyword>
<dbReference type="Gene3D" id="3.40.50.720">
    <property type="entry name" value="NAD(P)-binding Rossmann-like Domain"/>
    <property type="match status" value="1"/>
</dbReference>
<evidence type="ECO:0000313" key="3">
    <source>
        <dbReference type="EMBL" id="EPE03355.1"/>
    </source>
</evidence>
<dbReference type="PANTHER" id="PTHR44229">
    <property type="entry name" value="15-HYDROXYPROSTAGLANDIN DEHYDROGENASE [NAD(+)]"/>
    <property type="match status" value="1"/>
</dbReference>
<dbReference type="VEuPathDB" id="FungiDB:F503_07658"/>
<dbReference type="OrthoDB" id="37659at2759"/>
<evidence type="ECO:0000256" key="1">
    <source>
        <dbReference type="ARBA" id="ARBA00006484"/>
    </source>
</evidence>
<protein>
    <submittedName>
        <fullName evidence="3">15-hydroxyprostaglandin dehydrogenase (Nad(+))</fullName>
    </submittedName>
</protein>
<dbReference type="eggNOG" id="KOG0725">
    <property type="taxonomic scope" value="Eukaryota"/>
</dbReference>
<dbReference type="AlphaFoldDB" id="S3CRS1"/>
<sequence length="251" mass="27241">MQYSGHSDSNFPLDRKPLLGHQICGASGFRHERDSYSGELGELRIEQQRVARERLRAAPCGSMEPGSDPEMTLSGGSVVPCTFIAIAISDRLVCVSTARHTKKVAFITGAASGMGQAVARDLIKKGWAIAVIDLDRKTGAEAAKEFGGIFVPTNVFVWESILNAFEVTWATYGRIDFVYANAGVIGLVPFYKKQSLLPTKLQMIDDEVNTVGVYNTCYLAMHYMRQNVVPGGQIIITSSAAGIYPSCSIPL</sequence>
<gene>
    <name evidence="3" type="ORF">F503_07658</name>
</gene>
<dbReference type="SUPFAM" id="SSF51735">
    <property type="entry name" value="NAD(P)-binding Rossmann-fold domains"/>
    <property type="match status" value="1"/>
</dbReference>
<dbReference type="InterPro" id="IPR002347">
    <property type="entry name" value="SDR_fam"/>
</dbReference>
<comment type="similarity">
    <text evidence="1">Belongs to the short-chain dehydrogenases/reductases (SDR) family.</text>
</comment>
<accession>S3CRS1</accession>
<dbReference type="GO" id="GO:0016616">
    <property type="term" value="F:oxidoreductase activity, acting on the CH-OH group of donors, NAD or NADP as acceptor"/>
    <property type="evidence" value="ECO:0007669"/>
    <property type="project" value="TreeGrafter"/>
</dbReference>